<dbReference type="GO" id="GO:0008017">
    <property type="term" value="F:microtubule binding"/>
    <property type="evidence" value="ECO:0007669"/>
    <property type="project" value="InterPro"/>
</dbReference>
<feature type="compositionally biased region" description="Low complexity" evidence="6">
    <location>
        <begin position="383"/>
        <end position="397"/>
    </location>
</feature>
<evidence type="ECO:0000256" key="4">
    <source>
        <dbReference type="ARBA" id="ARBA00022701"/>
    </source>
</evidence>
<keyword evidence="3" id="KW-0963">Cytoplasm</keyword>
<evidence type="ECO:0000313" key="8">
    <source>
        <dbReference type="EMBL" id="KAK4274439.1"/>
    </source>
</evidence>
<dbReference type="PANTHER" id="PTHR31358:SF29">
    <property type="entry name" value="PROTEIN WVD2-LIKE 5-RELATED"/>
    <property type="match status" value="1"/>
</dbReference>
<dbReference type="GO" id="GO:0005874">
    <property type="term" value="C:microtubule"/>
    <property type="evidence" value="ECO:0007669"/>
    <property type="project" value="UniProtKB-KW"/>
</dbReference>
<feature type="domain" description="TPX2 C-terminal" evidence="7">
    <location>
        <begin position="225"/>
        <end position="299"/>
    </location>
</feature>
<feature type="compositionally biased region" description="Polar residues" evidence="6">
    <location>
        <begin position="79"/>
        <end position="88"/>
    </location>
</feature>
<protein>
    <recommendedName>
        <fullName evidence="7">TPX2 C-terminal domain-containing protein</fullName>
    </recommendedName>
</protein>
<dbReference type="EMBL" id="JAWXYG010000004">
    <property type="protein sequence ID" value="KAK4274439.1"/>
    <property type="molecule type" value="Genomic_DNA"/>
</dbReference>
<feature type="region of interest" description="Disordered" evidence="6">
    <location>
        <begin position="1"/>
        <end position="223"/>
    </location>
</feature>
<proteinExistence type="inferred from homology"/>
<organism evidence="8 9">
    <name type="scientific">Acacia crassicarpa</name>
    <name type="common">northern wattle</name>
    <dbReference type="NCBI Taxonomy" id="499986"/>
    <lineage>
        <taxon>Eukaryota</taxon>
        <taxon>Viridiplantae</taxon>
        <taxon>Streptophyta</taxon>
        <taxon>Embryophyta</taxon>
        <taxon>Tracheophyta</taxon>
        <taxon>Spermatophyta</taxon>
        <taxon>Magnoliopsida</taxon>
        <taxon>eudicotyledons</taxon>
        <taxon>Gunneridae</taxon>
        <taxon>Pentapetalae</taxon>
        <taxon>rosids</taxon>
        <taxon>fabids</taxon>
        <taxon>Fabales</taxon>
        <taxon>Fabaceae</taxon>
        <taxon>Caesalpinioideae</taxon>
        <taxon>mimosoid clade</taxon>
        <taxon>Acacieae</taxon>
        <taxon>Acacia</taxon>
    </lineage>
</organism>
<keyword evidence="4" id="KW-0493">Microtubule</keyword>
<evidence type="ECO:0000256" key="2">
    <source>
        <dbReference type="ARBA" id="ARBA00005885"/>
    </source>
</evidence>
<evidence type="ECO:0000256" key="5">
    <source>
        <dbReference type="ARBA" id="ARBA00023212"/>
    </source>
</evidence>
<evidence type="ECO:0000256" key="6">
    <source>
        <dbReference type="SAM" id="MobiDB-lite"/>
    </source>
</evidence>
<feature type="compositionally biased region" description="Basic residues" evidence="6">
    <location>
        <begin position="305"/>
        <end position="314"/>
    </location>
</feature>
<gene>
    <name evidence="8" type="ORF">QN277_017657</name>
</gene>
<evidence type="ECO:0000256" key="1">
    <source>
        <dbReference type="ARBA" id="ARBA00004245"/>
    </source>
</evidence>
<accession>A0AAE1JUP5</accession>
<feature type="region of interest" description="Disordered" evidence="6">
    <location>
        <begin position="277"/>
        <end position="402"/>
    </location>
</feature>
<keyword evidence="9" id="KW-1185">Reference proteome</keyword>
<feature type="compositionally biased region" description="Basic and acidic residues" evidence="6">
    <location>
        <begin position="14"/>
        <end position="30"/>
    </location>
</feature>
<feature type="compositionally biased region" description="Polar residues" evidence="6">
    <location>
        <begin position="143"/>
        <end position="156"/>
    </location>
</feature>
<dbReference type="AlphaFoldDB" id="A0AAE1JUP5"/>
<dbReference type="Pfam" id="PF06886">
    <property type="entry name" value="TPX2"/>
    <property type="match status" value="1"/>
</dbReference>
<comment type="caution">
    <text evidence="8">The sequence shown here is derived from an EMBL/GenBank/DDBJ whole genome shotgun (WGS) entry which is preliminary data.</text>
</comment>
<dbReference type="PANTHER" id="PTHR31358">
    <property type="entry name" value="PROTEIN WVD2-LIKE 4"/>
    <property type="match status" value="1"/>
</dbReference>
<comment type="similarity">
    <text evidence="2">Belongs to the TPX2 family.</text>
</comment>
<dbReference type="Proteomes" id="UP001293593">
    <property type="component" value="Unassembled WGS sequence"/>
</dbReference>
<feature type="compositionally biased region" description="Low complexity" evidence="6">
    <location>
        <begin position="52"/>
        <end position="63"/>
    </location>
</feature>
<sequence>MMDSSNLSPAAGLEEVHQNGVHEELADSVKHGVVSNEAGPNAAEIRGTVAQNGNLGNDGLLDNTATDISAAESKEESNDSTVSNNVAITKQEEVKNTEQLRTSKGPVKTKAVKPANPKGVHTSGVKKTKDRKDEEAQPYVLNGSLTLTSRQPVKSKSSNDRKTQISKHSKKSDAASSGSPIENKKPKALKKGTPDKVQGEAQSSLNVTAEDAEPPKVGVLPNYGFSFKCDERAERRREFYSKLEEKIHAKEVEKSNLQAKTKETQEAEIKMLRKSLGFKATPMPSFYQEPPSKVELKKIPTTRAKSPKLGRRKNSTGSELDGSPSSSAPPLGRLSLDDKVSKSNPIKKTTPAHPKKPQRKSLPSKLPSEKTSSSKAPNKEKTTSSSKTNKETTLSNTGEKEKCQMDAANEENGALSCNTCEAPSLNIDQNADLLDKSTETEPQVNGDIVVEEQPQLTLAQKPVATEH</sequence>
<reference evidence="8" key="1">
    <citation type="submission" date="2023-10" db="EMBL/GenBank/DDBJ databases">
        <title>Chromosome-level genome of the transformable northern wattle, Acacia crassicarpa.</title>
        <authorList>
            <person name="Massaro I."/>
            <person name="Sinha N.R."/>
            <person name="Poethig S."/>
            <person name="Leichty A.R."/>
        </authorList>
    </citation>
    <scope>NUCLEOTIDE SEQUENCE</scope>
    <source>
        <strain evidence="8">Acra3RX</strain>
        <tissue evidence="8">Leaf</tissue>
    </source>
</reference>
<dbReference type="InterPro" id="IPR027329">
    <property type="entry name" value="TPX2_C"/>
</dbReference>
<name>A0AAE1JUP5_9FABA</name>
<comment type="subcellular location">
    <subcellularLocation>
        <location evidence="1">Cytoplasm</location>
        <location evidence="1">Cytoskeleton</location>
    </subcellularLocation>
</comment>
<evidence type="ECO:0000313" key="9">
    <source>
        <dbReference type="Proteomes" id="UP001293593"/>
    </source>
</evidence>
<keyword evidence="5" id="KW-0206">Cytoskeleton</keyword>
<dbReference type="InterPro" id="IPR044833">
    <property type="entry name" value="WDL5/6"/>
</dbReference>
<evidence type="ECO:0000256" key="3">
    <source>
        <dbReference type="ARBA" id="ARBA00022490"/>
    </source>
</evidence>
<feature type="compositionally biased region" description="Polar residues" evidence="6">
    <location>
        <begin position="315"/>
        <end position="328"/>
    </location>
</feature>
<evidence type="ECO:0000259" key="7">
    <source>
        <dbReference type="Pfam" id="PF06886"/>
    </source>
</evidence>